<accession>G8LKA2</accession>
<evidence type="ECO:0000313" key="3">
    <source>
        <dbReference type="Proteomes" id="UP000007838"/>
    </source>
</evidence>
<feature type="chain" id="PRO_5003511288" evidence="1">
    <location>
        <begin position="38"/>
        <end position="165"/>
    </location>
</feature>
<evidence type="ECO:0000256" key="1">
    <source>
        <dbReference type="SAM" id="SignalP"/>
    </source>
</evidence>
<keyword evidence="1" id="KW-0732">Signal</keyword>
<organism evidence="2 3">
    <name type="scientific">Enterobacter ludwigii</name>
    <dbReference type="NCBI Taxonomy" id="299767"/>
    <lineage>
        <taxon>Bacteria</taxon>
        <taxon>Pseudomonadati</taxon>
        <taxon>Pseudomonadota</taxon>
        <taxon>Gammaproteobacteria</taxon>
        <taxon>Enterobacterales</taxon>
        <taxon>Enterobacteriaceae</taxon>
        <taxon>Enterobacter</taxon>
        <taxon>Enterobacter cloacae complex</taxon>
    </lineage>
</organism>
<dbReference type="eggNOG" id="ENOG50337TJ">
    <property type="taxonomic scope" value="Bacteria"/>
</dbReference>
<dbReference type="AlphaFoldDB" id="G8LKA2"/>
<dbReference type="HOGENOM" id="CLU_1871728_0_0_6"/>
<dbReference type="Proteomes" id="UP000007838">
    <property type="component" value="Chromosome"/>
</dbReference>
<name>G8LKA2_9ENTR</name>
<protein>
    <submittedName>
        <fullName evidence="2">Uncharacterized protein</fullName>
    </submittedName>
</protein>
<reference evidence="2 3" key="1">
    <citation type="journal article" date="2011" name="Stand. Genomic Sci.">
        <title>Complete genome of the onion pathogen Enterobacter cloacae EcWSU1.</title>
        <authorList>
            <person name="Humann J.L."/>
            <person name="Wildung M."/>
            <person name="Cheng C.H."/>
            <person name="Lee T."/>
            <person name="Stewart J.E."/>
            <person name="Drew J.C."/>
            <person name="Triplett E.W."/>
            <person name="Main D."/>
            <person name="Schroeder B.K."/>
        </authorList>
    </citation>
    <scope>NUCLEOTIDE SEQUENCE [LARGE SCALE GENOMIC DNA]</scope>
    <source>
        <strain evidence="2 3">EcWSU1</strain>
    </source>
</reference>
<dbReference type="KEGG" id="eec:EcWSU1_00508"/>
<dbReference type="EMBL" id="CP002886">
    <property type="protein sequence ID" value="AEW71948.1"/>
    <property type="molecule type" value="Genomic_DNA"/>
</dbReference>
<feature type="signal peptide" evidence="1">
    <location>
        <begin position="1"/>
        <end position="37"/>
    </location>
</feature>
<evidence type="ECO:0000313" key="2">
    <source>
        <dbReference type="EMBL" id="AEW71948.1"/>
    </source>
</evidence>
<gene>
    <name evidence="2" type="ORF">EcWSU1_00508</name>
</gene>
<sequence length="165" mass="18463">MRGRYPTSPPAKIWTNKMKLRITLLSALLALPLFAQATCNVPETLSGKIFINKTGPLWSVQNPNADSLLRLEFTDDTYTSHILRTGNKVQGKYRYEVFKSQTGLAHSVGVLEAEEDFQGQTTLFTLTLVCLSDRTGTFVYNQRQGAIKPDIRQNTGVWIVQDPAT</sequence>
<proteinExistence type="predicted"/>